<evidence type="ECO:0000313" key="4">
    <source>
        <dbReference type="Proteomes" id="UP000198755"/>
    </source>
</evidence>
<dbReference type="OrthoDB" id="582170at2"/>
<keyword evidence="1" id="KW-0597">Phosphoprotein</keyword>
<dbReference type="InterPro" id="IPR001789">
    <property type="entry name" value="Sig_transdc_resp-reg_receiver"/>
</dbReference>
<evidence type="ECO:0000259" key="2">
    <source>
        <dbReference type="PROSITE" id="PS50110"/>
    </source>
</evidence>
<dbReference type="EMBL" id="FOSN01000011">
    <property type="protein sequence ID" value="SFK59284.1"/>
    <property type="molecule type" value="Genomic_DNA"/>
</dbReference>
<dbReference type="GO" id="GO:0000160">
    <property type="term" value="P:phosphorelay signal transduction system"/>
    <property type="evidence" value="ECO:0007669"/>
    <property type="project" value="InterPro"/>
</dbReference>
<proteinExistence type="predicted"/>
<organism evidence="3 4">
    <name type="scientific">Methylocapsa palsarum</name>
    <dbReference type="NCBI Taxonomy" id="1612308"/>
    <lineage>
        <taxon>Bacteria</taxon>
        <taxon>Pseudomonadati</taxon>
        <taxon>Pseudomonadota</taxon>
        <taxon>Alphaproteobacteria</taxon>
        <taxon>Hyphomicrobiales</taxon>
        <taxon>Beijerinckiaceae</taxon>
        <taxon>Methylocapsa</taxon>
    </lineage>
</organism>
<accession>A0A1I4ASC2</accession>
<keyword evidence="4" id="KW-1185">Reference proteome</keyword>
<dbReference type="SUPFAM" id="SSF52172">
    <property type="entry name" value="CheY-like"/>
    <property type="match status" value="1"/>
</dbReference>
<dbReference type="RefSeq" id="WP_091683182.1">
    <property type="nucleotide sequence ID" value="NZ_FOSN01000011.1"/>
</dbReference>
<protein>
    <submittedName>
        <fullName evidence="3">Response regulator receiver domain-containing protein</fullName>
    </submittedName>
</protein>
<sequence length="122" mass="13430">MHLIPRIVENRATADSGKAVLEGKSVLLVEEEVFIATNIENCLLDAGAAHVEIANSSTSAKRALDKTKYDAAVVDLRLANGIANSLIERLYEGRILFVITTGYDIEQCRPAFDKFVLRQNLI</sequence>
<feature type="domain" description="Response regulatory" evidence="2">
    <location>
        <begin position="25"/>
        <end position="122"/>
    </location>
</feature>
<dbReference type="AlphaFoldDB" id="A0A1I4ASC2"/>
<dbReference type="STRING" id="1612308.SAMN05444581_11191"/>
<dbReference type="PROSITE" id="PS50110">
    <property type="entry name" value="RESPONSE_REGULATORY"/>
    <property type="match status" value="1"/>
</dbReference>
<dbReference type="InterPro" id="IPR011006">
    <property type="entry name" value="CheY-like_superfamily"/>
</dbReference>
<feature type="modified residue" description="4-aspartylphosphate" evidence="1">
    <location>
        <position position="75"/>
    </location>
</feature>
<gene>
    <name evidence="3" type="ORF">SAMN05444581_11191</name>
</gene>
<dbReference type="Proteomes" id="UP000198755">
    <property type="component" value="Unassembled WGS sequence"/>
</dbReference>
<reference evidence="3 4" key="1">
    <citation type="submission" date="2016-10" db="EMBL/GenBank/DDBJ databases">
        <authorList>
            <person name="de Groot N.N."/>
        </authorList>
    </citation>
    <scope>NUCLEOTIDE SEQUENCE [LARGE SCALE GENOMIC DNA]</scope>
    <source>
        <strain evidence="3 4">NE2</strain>
    </source>
</reference>
<evidence type="ECO:0000313" key="3">
    <source>
        <dbReference type="EMBL" id="SFK59284.1"/>
    </source>
</evidence>
<name>A0A1I4ASC2_9HYPH</name>
<dbReference type="Gene3D" id="3.40.50.2300">
    <property type="match status" value="1"/>
</dbReference>
<evidence type="ECO:0000256" key="1">
    <source>
        <dbReference type="PROSITE-ProRule" id="PRU00169"/>
    </source>
</evidence>